<dbReference type="OrthoDB" id="4743193at2759"/>
<dbReference type="EMBL" id="KZ293647">
    <property type="protein sequence ID" value="PBL00005.1"/>
    <property type="molecule type" value="Genomic_DNA"/>
</dbReference>
<dbReference type="OMA" id="HAMHADE"/>
<keyword evidence="3" id="KW-1185">Reference proteome</keyword>
<dbReference type="STRING" id="47427.A0A2H3E1H8"/>
<dbReference type="InterPro" id="IPR046496">
    <property type="entry name" value="DUF6589"/>
</dbReference>
<name>A0A2H3E1H8_ARMGA</name>
<sequence length="371" mass="42871">MEFPIAHPTPDHQKSHLSATAATFVPLIDVDRARDLRFTEELRQTSEYNIDIPPDDPQIYKPHINDILPQSPLTTPSTEDRPSLYEAFAWHVRFILIEFGGAGFAKFKSKLGKPASVQSLPVTKTANHPGHAMHADESTYDGNWEVLMNVGKQRDWTDEELQWFIELFHGNLATREHLEGLRRMRVIEKSAKNHLDFIIFILGLFHLKMAAANAYWRIHVEPKDDHDEPSGVFEYINYLRPKATTEFAAKNGPSFCSMHEIIYHATWTDILECWSIEAKKSFGVDTLDGFAELDPNWDDIMSISKHIANKYLPGDDFGYERDQEKTRRDTVFKNLRVRNQHGLLYLELARAMNWGDVGHLLELFPYYITIF</sequence>
<dbReference type="AlphaFoldDB" id="A0A2H3E1H8"/>
<dbReference type="Pfam" id="PF20231">
    <property type="entry name" value="DUF6589"/>
    <property type="match status" value="1"/>
</dbReference>
<feature type="domain" description="DUF6589" evidence="1">
    <location>
        <begin position="72"/>
        <end position="371"/>
    </location>
</feature>
<evidence type="ECO:0000313" key="2">
    <source>
        <dbReference type="EMBL" id="PBL00005.1"/>
    </source>
</evidence>
<dbReference type="Proteomes" id="UP000217790">
    <property type="component" value="Unassembled WGS sequence"/>
</dbReference>
<evidence type="ECO:0000259" key="1">
    <source>
        <dbReference type="Pfam" id="PF20231"/>
    </source>
</evidence>
<reference evidence="3" key="1">
    <citation type="journal article" date="2017" name="Nat. Ecol. Evol.">
        <title>Genome expansion and lineage-specific genetic innovations in the forest pathogenic fungi Armillaria.</title>
        <authorList>
            <person name="Sipos G."/>
            <person name="Prasanna A.N."/>
            <person name="Walter M.C."/>
            <person name="O'Connor E."/>
            <person name="Balint B."/>
            <person name="Krizsan K."/>
            <person name="Kiss B."/>
            <person name="Hess J."/>
            <person name="Varga T."/>
            <person name="Slot J."/>
            <person name="Riley R."/>
            <person name="Boka B."/>
            <person name="Rigling D."/>
            <person name="Barry K."/>
            <person name="Lee J."/>
            <person name="Mihaltcheva S."/>
            <person name="LaButti K."/>
            <person name="Lipzen A."/>
            <person name="Waldron R."/>
            <person name="Moloney N.M."/>
            <person name="Sperisen C."/>
            <person name="Kredics L."/>
            <person name="Vagvoelgyi C."/>
            <person name="Patrignani A."/>
            <person name="Fitzpatrick D."/>
            <person name="Nagy I."/>
            <person name="Doyle S."/>
            <person name="Anderson J.B."/>
            <person name="Grigoriev I.V."/>
            <person name="Gueldener U."/>
            <person name="Muensterkoetter M."/>
            <person name="Nagy L.G."/>
        </authorList>
    </citation>
    <scope>NUCLEOTIDE SEQUENCE [LARGE SCALE GENOMIC DNA]</scope>
    <source>
        <strain evidence="3">Ar21-2</strain>
    </source>
</reference>
<protein>
    <recommendedName>
        <fullName evidence="1">DUF6589 domain-containing protein</fullName>
    </recommendedName>
</protein>
<accession>A0A2H3E1H8</accession>
<dbReference type="InParanoid" id="A0A2H3E1H8"/>
<proteinExistence type="predicted"/>
<evidence type="ECO:0000313" key="3">
    <source>
        <dbReference type="Proteomes" id="UP000217790"/>
    </source>
</evidence>
<organism evidence="2 3">
    <name type="scientific">Armillaria gallica</name>
    <name type="common">Bulbous honey fungus</name>
    <name type="synonym">Armillaria bulbosa</name>
    <dbReference type="NCBI Taxonomy" id="47427"/>
    <lineage>
        <taxon>Eukaryota</taxon>
        <taxon>Fungi</taxon>
        <taxon>Dikarya</taxon>
        <taxon>Basidiomycota</taxon>
        <taxon>Agaricomycotina</taxon>
        <taxon>Agaricomycetes</taxon>
        <taxon>Agaricomycetidae</taxon>
        <taxon>Agaricales</taxon>
        <taxon>Marasmiineae</taxon>
        <taxon>Physalacriaceae</taxon>
        <taxon>Armillaria</taxon>
    </lineage>
</organism>
<feature type="non-terminal residue" evidence="2">
    <location>
        <position position="371"/>
    </location>
</feature>
<gene>
    <name evidence="2" type="ORF">ARMGADRAFT_920032</name>
</gene>